<evidence type="ECO:0000256" key="2">
    <source>
        <dbReference type="ARBA" id="ARBA00004651"/>
    </source>
</evidence>
<feature type="domain" description="Histidine kinase" evidence="12">
    <location>
        <begin position="264"/>
        <end position="492"/>
    </location>
</feature>
<reference evidence="14" key="1">
    <citation type="submission" date="2017-02" db="EMBL/GenBank/DDBJ databases">
        <authorList>
            <person name="Dridi B."/>
        </authorList>
    </citation>
    <scope>NUCLEOTIDE SEQUENCE [LARGE SCALE GENOMIC DNA]</scope>
    <source>
        <strain evidence="14">EB411</strain>
    </source>
</reference>
<feature type="compositionally biased region" description="Low complexity" evidence="10">
    <location>
        <begin position="357"/>
        <end position="368"/>
    </location>
</feature>
<dbReference type="InterPro" id="IPR036890">
    <property type="entry name" value="HATPase_C_sf"/>
</dbReference>
<dbReference type="CDD" id="cd00082">
    <property type="entry name" value="HisKA"/>
    <property type="match status" value="1"/>
</dbReference>
<dbReference type="PRINTS" id="PR00344">
    <property type="entry name" value="BCTRLSENSOR"/>
</dbReference>
<feature type="region of interest" description="Disordered" evidence="10">
    <location>
        <begin position="350"/>
        <end position="370"/>
    </location>
</feature>
<dbReference type="InterPro" id="IPR036097">
    <property type="entry name" value="HisK_dim/P_sf"/>
</dbReference>
<dbReference type="Pfam" id="PF02518">
    <property type="entry name" value="HATPase_c"/>
    <property type="match status" value="1"/>
</dbReference>
<dbReference type="Proteomes" id="UP000196778">
    <property type="component" value="Unassembled WGS sequence"/>
</dbReference>
<dbReference type="SMART" id="SM00388">
    <property type="entry name" value="HisKA"/>
    <property type="match status" value="1"/>
</dbReference>
<keyword evidence="8" id="KW-0902">Two-component regulatory system</keyword>
<keyword evidence="5" id="KW-0597">Phosphoprotein</keyword>
<keyword evidence="11" id="KW-1133">Transmembrane helix</keyword>
<dbReference type="AlphaFoldDB" id="A0A1R4KBY6"/>
<evidence type="ECO:0000256" key="6">
    <source>
        <dbReference type="ARBA" id="ARBA00022679"/>
    </source>
</evidence>
<dbReference type="SMART" id="SM00387">
    <property type="entry name" value="HATPase_c"/>
    <property type="match status" value="1"/>
</dbReference>
<gene>
    <name evidence="13" type="ORF">FM119_12885</name>
</gene>
<evidence type="ECO:0000256" key="8">
    <source>
        <dbReference type="ARBA" id="ARBA00023012"/>
    </source>
</evidence>
<evidence type="ECO:0000256" key="5">
    <source>
        <dbReference type="ARBA" id="ARBA00022553"/>
    </source>
</evidence>
<dbReference type="SUPFAM" id="SSF47384">
    <property type="entry name" value="Homodimeric domain of signal transducing histidine kinase"/>
    <property type="match status" value="1"/>
</dbReference>
<evidence type="ECO:0000256" key="10">
    <source>
        <dbReference type="SAM" id="MobiDB-lite"/>
    </source>
</evidence>
<accession>A0A1R4KBY6</accession>
<dbReference type="Gene3D" id="3.30.565.10">
    <property type="entry name" value="Histidine kinase-like ATPase, C-terminal domain"/>
    <property type="match status" value="1"/>
</dbReference>
<dbReference type="InterPro" id="IPR004358">
    <property type="entry name" value="Sig_transdc_His_kin-like_C"/>
</dbReference>
<dbReference type="InterPro" id="IPR005467">
    <property type="entry name" value="His_kinase_dom"/>
</dbReference>
<evidence type="ECO:0000256" key="3">
    <source>
        <dbReference type="ARBA" id="ARBA00012438"/>
    </source>
</evidence>
<dbReference type="EC" id="2.7.13.3" evidence="3"/>
<name>A0A1R4KBY6_9MICO</name>
<dbReference type="InterPro" id="IPR050980">
    <property type="entry name" value="2C_sensor_his_kinase"/>
</dbReference>
<keyword evidence="11" id="KW-0472">Membrane</keyword>
<evidence type="ECO:0000256" key="7">
    <source>
        <dbReference type="ARBA" id="ARBA00022777"/>
    </source>
</evidence>
<dbReference type="GO" id="GO:0005886">
    <property type="term" value="C:plasma membrane"/>
    <property type="evidence" value="ECO:0007669"/>
    <property type="project" value="UniProtKB-SubCell"/>
</dbReference>
<evidence type="ECO:0000313" key="13">
    <source>
        <dbReference type="EMBL" id="SJN41830.1"/>
    </source>
</evidence>
<dbReference type="Pfam" id="PF00512">
    <property type="entry name" value="HisKA"/>
    <property type="match status" value="1"/>
</dbReference>
<proteinExistence type="predicted"/>
<keyword evidence="11" id="KW-0812">Transmembrane</keyword>
<dbReference type="InterPro" id="IPR003594">
    <property type="entry name" value="HATPase_dom"/>
</dbReference>
<feature type="transmembrane region" description="Helical" evidence="11">
    <location>
        <begin position="173"/>
        <end position="196"/>
    </location>
</feature>
<dbReference type="GO" id="GO:0000155">
    <property type="term" value="F:phosphorelay sensor kinase activity"/>
    <property type="evidence" value="ECO:0007669"/>
    <property type="project" value="InterPro"/>
</dbReference>
<dbReference type="PROSITE" id="PS50109">
    <property type="entry name" value="HIS_KIN"/>
    <property type="match status" value="1"/>
</dbReference>
<evidence type="ECO:0000313" key="14">
    <source>
        <dbReference type="Proteomes" id="UP000196778"/>
    </source>
</evidence>
<dbReference type="OrthoDB" id="9786919at2"/>
<evidence type="ECO:0000256" key="9">
    <source>
        <dbReference type="ARBA" id="ARBA00023026"/>
    </source>
</evidence>
<feature type="transmembrane region" description="Helical" evidence="11">
    <location>
        <begin position="24"/>
        <end position="45"/>
    </location>
</feature>
<keyword evidence="7 13" id="KW-0418">Kinase</keyword>
<evidence type="ECO:0000259" key="12">
    <source>
        <dbReference type="PROSITE" id="PS50109"/>
    </source>
</evidence>
<dbReference type="PANTHER" id="PTHR44936">
    <property type="entry name" value="SENSOR PROTEIN CREC"/>
    <property type="match status" value="1"/>
</dbReference>
<dbReference type="InterPro" id="IPR003661">
    <property type="entry name" value="HisK_dim/P_dom"/>
</dbReference>
<dbReference type="Gene3D" id="1.10.287.130">
    <property type="match status" value="1"/>
</dbReference>
<dbReference type="EMBL" id="FUKR01000075">
    <property type="protein sequence ID" value="SJN41830.1"/>
    <property type="molecule type" value="Genomic_DNA"/>
</dbReference>
<feature type="compositionally biased region" description="Basic and acidic residues" evidence="10">
    <location>
        <begin position="505"/>
        <end position="515"/>
    </location>
</feature>
<keyword evidence="14" id="KW-1185">Reference proteome</keyword>
<protein>
    <recommendedName>
        <fullName evidence="3">histidine kinase</fullName>
        <ecNumber evidence="3">2.7.13.3</ecNumber>
    </recommendedName>
</protein>
<dbReference type="RefSeq" id="WP_087138577.1">
    <property type="nucleotide sequence ID" value="NZ_FUKR01000075.1"/>
</dbReference>
<keyword evidence="6" id="KW-0808">Transferase</keyword>
<comment type="catalytic activity">
    <reaction evidence="1">
        <text>ATP + protein L-histidine = ADP + protein N-phospho-L-histidine.</text>
        <dbReference type="EC" id="2.7.13.3"/>
    </reaction>
</comment>
<keyword evidence="4" id="KW-1003">Cell membrane</keyword>
<organism evidence="13 14">
    <name type="scientific">Mycetocola reblochoni REB411</name>
    <dbReference type="NCBI Taxonomy" id="1255698"/>
    <lineage>
        <taxon>Bacteria</taxon>
        <taxon>Bacillati</taxon>
        <taxon>Actinomycetota</taxon>
        <taxon>Actinomycetes</taxon>
        <taxon>Micrococcales</taxon>
        <taxon>Microbacteriaceae</taxon>
        <taxon>Mycetocola</taxon>
    </lineage>
</organism>
<dbReference type="SUPFAM" id="SSF55874">
    <property type="entry name" value="ATPase domain of HSP90 chaperone/DNA topoisomerase II/histidine kinase"/>
    <property type="match status" value="1"/>
</dbReference>
<dbReference type="PANTHER" id="PTHR44936:SF9">
    <property type="entry name" value="SENSOR PROTEIN CREC"/>
    <property type="match status" value="1"/>
</dbReference>
<evidence type="ECO:0000256" key="1">
    <source>
        <dbReference type="ARBA" id="ARBA00000085"/>
    </source>
</evidence>
<keyword evidence="9" id="KW-0843">Virulence</keyword>
<evidence type="ECO:0000256" key="11">
    <source>
        <dbReference type="SAM" id="Phobius"/>
    </source>
</evidence>
<evidence type="ECO:0000256" key="4">
    <source>
        <dbReference type="ARBA" id="ARBA00022475"/>
    </source>
</evidence>
<sequence length="515" mass="53427">MAVPGSAGTARGTRRRRLGIRARIVIAVTAVGILAASVTAAVLLISTRQIVLESRQNSILSTFSDQIDRSVAELPNEASGNPWALQTGRLPDTTVVWVRPDGQNTNEALRDRLPEAFLDEVGASQGDMRYLRTTLDGRPVFMVGQLIDPPSSAVPLAVVSVYPLGGQVAELEALLTAGVVITLVVGVAGGGVGLLVGRRISRPLTLLRSRVGAVGEGVPMPSGSTGSPDVDEVQTEFLAAAARLDASNARLAEQEARARQLVADVSHELRTPLTSMLAYSEILDDVERADPEELALAAHGTAAGVRRLTVLTEALLDMSRRDAGMARTELTDVALGPLLADVVAAAERAAGGGSGTTAGTSADGGPASRGVTVEVGEPIVLRTDERRLAAIVANLVANALRHGRPPVVVSTSRDETTVTVTVCDAGDGVPAEHAERVFERFVRLDTARGSTGESNGLGLAIARENARQLGGDVVLGRDGELTVAVLTLPVGPGPSRGGAPGRADVPCDRHDDGPR</sequence>
<comment type="subcellular location">
    <subcellularLocation>
        <location evidence="2">Cell membrane</location>
        <topology evidence="2">Multi-pass membrane protein</topology>
    </subcellularLocation>
</comment>
<feature type="region of interest" description="Disordered" evidence="10">
    <location>
        <begin position="490"/>
        <end position="515"/>
    </location>
</feature>